<dbReference type="Pfam" id="PF20102">
    <property type="entry name" value="DUF6492"/>
    <property type="match status" value="1"/>
</dbReference>
<accession>I9EIE5</accession>
<comment type="caution">
    <text evidence="1">The sequence shown here is derived from an EMBL/GenBank/DDBJ whole genome shotgun (WGS) entry which is preliminary data.</text>
</comment>
<dbReference type="AlphaFoldDB" id="I9EIE5"/>
<evidence type="ECO:0000313" key="1">
    <source>
        <dbReference type="EMBL" id="EIY19859.1"/>
    </source>
</evidence>
<dbReference type="RefSeq" id="WP_005681321.1">
    <property type="nucleotide sequence ID" value="NZ_CAXUCB010000030.1"/>
</dbReference>
<dbReference type="OrthoDB" id="5323158at2"/>
<dbReference type="GeneID" id="75114970"/>
<protein>
    <submittedName>
        <fullName evidence="1">Uncharacterized protein</fullName>
    </submittedName>
</protein>
<dbReference type="InterPro" id="IPR045499">
    <property type="entry name" value="DUF6492"/>
</dbReference>
<gene>
    <name evidence="1" type="ORF">HMPREF1061_02306</name>
</gene>
<dbReference type="EMBL" id="AGXF01000008">
    <property type="protein sequence ID" value="EIY19859.1"/>
    <property type="molecule type" value="Genomic_DNA"/>
</dbReference>
<sequence length="331" mass="39197">MNKFDIIIPTGIKDVSFVPRVVDFVYRCFEEMEHIYILTSKKNFVRIKRKIPIYVPCTLIDENKLLPGLSYSVVADILMKYCPNKRLNIGWYFQQFLKLGFAQSKYCKDYYVSWDADTLPLAPITFFEEGYLLFNPKSEYNSNYFRTIERLFGYGKQTEYSFIAENMIFSKNIVDEMLAKIEKSDVDGTTWMEKILVASDLNNSMPAFSEFETYGTYCSVNYPGLYKPRYLNTFREAGYICGRNISEDRLRIMSFDLDTVSFEMRHAPMFPYNLPNLIFNSKERLKMMKSMTFRQIIKKVWNKLLCRQDTEKQAAIEQFYRLPQRNTTKQS</sequence>
<organism evidence="1 2">
    <name type="scientific">Bacteroides caccae CL03T12C61</name>
    <dbReference type="NCBI Taxonomy" id="997873"/>
    <lineage>
        <taxon>Bacteria</taxon>
        <taxon>Pseudomonadati</taxon>
        <taxon>Bacteroidota</taxon>
        <taxon>Bacteroidia</taxon>
        <taxon>Bacteroidales</taxon>
        <taxon>Bacteroidaceae</taxon>
        <taxon>Bacteroides</taxon>
    </lineage>
</organism>
<evidence type="ECO:0000313" key="2">
    <source>
        <dbReference type="Proteomes" id="UP000002965"/>
    </source>
</evidence>
<keyword evidence="2" id="KW-1185">Reference proteome</keyword>
<proteinExistence type="predicted"/>
<dbReference type="Proteomes" id="UP000002965">
    <property type="component" value="Unassembled WGS sequence"/>
</dbReference>
<name>I9EIE5_9BACE</name>
<dbReference type="HOGENOM" id="CLU_076020_0_0_10"/>
<dbReference type="PATRIC" id="fig|997873.3.peg.2407"/>
<reference evidence="1 2" key="1">
    <citation type="submission" date="2012-02" db="EMBL/GenBank/DDBJ databases">
        <title>The Genome Sequence of Bacteroides caccae CL03T12C61.</title>
        <authorList>
            <consortium name="The Broad Institute Genome Sequencing Platform"/>
            <person name="Earl A."/>
            <person name="Ward D."/>
            <person name="Feldgarden M."/>
            <person name="Gevers D."/>
            <person name="Zitomersky N.L."/>
            <person name="Coyne M.J."/>
            <person name="Comstock L.E."/>
            <person name="Young S.K."/>
            <person name="Zeng Q."/>
            <person name="Gargeya S."/>
            <person name="Fitzgerald M."/>
            <person name="Haas B."/>
            <person name="Abouelleil A."/>
            <person name="Alvarado L."/>
            <person name="Arachchi H.M."/>
            <person name="Berlin A."/>
            <person name="Chapman S.B."/>
            <person name="Gearin G."/>
            <person name="Goldberg J."/>
            <person name="Griggs A."/>
            <person name="Gujja S."/>
            <person name="Hansen M."/>
            <person name="Heiman D."/>
            <person name="Howarth C."/>
            <person name="Larimer J."/>
            <person name="Lui A."/>
            <person name="MacDonald P.J.P."/>
            <person name="McCowen C."/>
            <person name="Montmayeur A."/>
            <person name="Murphy C."/>
            <person name="Neiman D."/>
            <person name="Pearson M."/>
            <person name="Priest M."/>
            <person name="Roberts A."/>
            <person name="Saif S."/>
            <person name="Shea T."/>
            <person name="Sisk P."/>
            <person name="Stolte C."/>
            <person name="Sykes S."/>
            <person name="Wortman J."/>
            <person name="Nusbaum C."/>
            <person name="Birren B."/>
        </authorList>
    </citation>
    <scope>NUCLEOTIDE SEQUENCE [LARGE SCALE GENOMIC DNA]</scope>
    <source>
        <strain evidence="1 2">CL03T12C61</strain>
    </source>
</reference>